<dbReference type="PANTHER" id="PTHR16263:SF4">
    <property type="entry name" value="TETRATRICOPEPTIDE REPEAT PROTEIN 38"/>
    <property type="match status" value="1"/>
</dbReference>
<dbReference type="EMBL" id="OV696704">
    <property type="protein sequence ID" value="CAH1251951.1"/>
    <property type="molecule type" value="Genomic_DNA"/>
</dbReference>
<evidence type="ECO:0000256" key="2">
    <source>
        <dbReference type="ARBA" id="ARBA00019992"/>
    </source>
</evidence>
<comment type="similarity">
    <text evidence="1">Belongs to the TTC38 family.</text>
</comment>
<proteinExistence type="inferred from homology"/>
<gene>
    <name evidence="5" type="primary">TTC38</name>
    <name evidence="5" type="ORF">BLAG_LOCUS12167</name>
</gene>
<sequence>MHCQWRDCQEWSKIGLPLSTTSNEACKMYDAVLTQYVGWYDDSSVGGVDASLERLLQADPNFVMGKVLANGLELLGTGKSIYTDTGLREGVEDLRRAVQNNGVNPRERRHAEAVQLWAEGDMTRACDKWEAIKQEHPTDMLAIKMAHDTYFYLGLGAPMRDSIAGVFPAWKPSMPHYSYLYGMHSFGLVETNFYDQAEKAARKGLELNRRDAWSTHTMAHVLEMGGRQDEGIAFMSTTMMDWNTCGMLACHNYWHWAVYHIEKGEYTAALDIYDNECGVRSKGSGALLDIVDACSLLYRLNMEGVDVGSRWEDLYETCRPHADDHILVFNDLHVLMSCLGAKQDEAAKKLVNALKNFVSEHQGTQSDIAKKVGVAMCEAFLAYDEGDFAKAVDLLTPVRYQVVTIGGSNAQRDLFNLFLIHAAIKSSKKRHHQLARNLLLERKALKESAPMTDRLIAKAMAMHGD</sequence>
<dbReference type="AlphaFoldDB" id="A0A8J9ZE18"/>
<keyword evidence="4" id="KW-0802">TPR repeat</keyword>
<accession>A0A8J9ZE18</accession>
<keyword evidence="6" id="KW-1185">Reference proteome</keyword>
<dbReference type="PANTHER" id="PTHR16263">
    <property type="entry name" value="TETRATRICOPEPTIDE REPEAT PROTEIN 38"/>
    <property type="match status" value="1"/>
</dbReference>
<organism evidence="5 6">
    <name type="scientific">Branchiostoma lanceolatum</name>
    <name type="common">Common lancelet</name>
    <name type="synonym">Amphioxus lanceolatum</name>
    <dbReference type="NCBI Taxonomy" id="7740"/>
    <lineage>
        <taxon>Eukaryota</taxon>
        <taxon>Metazoa</taxon>
        <taxon>Chordata</taxon>
        <taxon>Cephalochordata</taxon>
        <taxon>Leptocardii</taxon>
        <taxon>Amphioxiformes</taxon>
        <taxon>Branchiostomatidae</taxon>
        <taxon>Branchiostoma</taxon>
    </lineage>
</organism>
<dbReference type="Proteomes" id="UP000838412">
    <property type="component" value="Chromosome 19"/>
</dbReference>
<evidence type="ECO:0000256" key="4">
    <source>
        <dbReference type="ARBA" id="ARBA00022803"/>
    </source>
</evidence>
<evidence type="ECO:0000313" key="5">
    <source>
        <dbReference type="EMBL" id="CAH1251951.1"/>
    </source>
</evidence>
<evidence type="ECO:0000256" key="1">
    <source>
        <dbReference type="ARBA" id="ARBA00005857"/>
    </source>
</evidence>
<evidence type="ECO:0000313" key="6">
    <source>
        <dbReference type="Proteomes" id="UP000838412"/>
    </source>
</evidence>
<keyword evidence="3" id="KW-0677">Repeat</keyword>
<name>A0A8J9ZE18_BRALA</name>
<protein>
    <recommendedName>
        <fullName evidence="2">Tetratricopeptide repeat protein 38</fullName>
    </recommendedName>
</protein>
<dbReference type="SUPFAM" id="SSF48452">
    <property type="entry name" value="TPR-like"/>
    <property type="match status" value="1"/>
</dbReference>
<dbReference type="CDD" id="cd05804">
    <property type="entry name" value="StaR_like"/>
    <property type="match status" value="1"/>
</dbReference>
<reference evidence="5" key="1">
    <citation type="submission" date="2022-01" db="EMBL/GenBank/DDBJ databases">
        <authorList>
            <person name="Braso-Vives M."/>
        </authorList>
    </citation>
    <scope>NUCLEOTIDE SEQUENCE</scope>
</reference>
<dbReference type="InterPro" id="IPR033891">
    <property type="entry name" value="TTC38"/>
</dbReference>
<dbReference type="Gene3D" id="1.25.40.10">
    <property type="entry name" value="Tetratricopeptide repeat domain"/>
    <property type="match status" value="1"/>
</dbReference>
<evidence type="ECO:0000256" key="3">
    <source>
        <dbReference type="ARBA" id="ARBA00022737"/>
    </source>
</evidence>
<dbReference type="InterPro" id="IPR011990">
    <property type="entry name" value="TPR-like_helical_dom_sf"/>
</dbReference>
<dbReference type="OrthoDB" id="1427555at2759"/>